<evidence type="ECO:0000313" key="1">
    <source>
        <dbReference type="EMBL" id="PWN26252.1"/>
    </source>
</evidence>
<dbReference type="Proteomes" id="UP000245884">
    <property type="component" value="Unassembled WGS sequence"/>
</dbReference>
<sequence length="59" mass="5932">MNPLYTAVFAPVAPVQIDSQDSAPVNTDKPGRPASGCVVARAPVNADKPGRPASGCVVA</sequence>
<gene>
    <name evidence="1" type="ORF">BDZ90DRAFT_233388</name>
</gene>
<protein>
    <submittedName>
        <fullName evidence="1">Uncharacterized protein</fullName>
    </submittedName>
</protein>
<dbReference type="RefSeq" id="XP_025360864.1">
    <property type="nucleotide sequence ID" value="XM_025506613.1"/>
</dbReference>
<proteinExistence type="predicted"/>
<reference evidence="1 2" key="1">
    <citation type="journal article" date="2018" name="Mol. Biol. Evol.">
        <title>Broad Genomic Sampling Reveals a Smut Pathogenic Ancestry of the Fungal Clade Ustilaginomycotina.</title>
        <authorList>
            <person name="Kijpornyongpan T."/>
            <person name="Mondo S.J."/>
            <person name="Barry K."/>
            <person name="Sandor L."/>
            <person name="Lee J."/>
            <person name="Lipzen A."/>
            <person name="Pangilinan J."/>
            <person name="LaButti K."/>
            <person name="Hainaut M."/>
            <person name="Henrissat B."/>
            <person name="Grigoriev I.V."/>
            <person name="Spatafora J.W."/>
            <person name="Aime M.C."/>
        </authorList>
    </citation>
    <scope>NUCLEOTIDE SEQUENCE [LARGE SCALE GENOMIC DNA]</scope>
    <source>
        <strain evidence="1 2">MCA 5214</strain>
    </source>
</reference>
<dbReference type="GeneID" id="37028436"/>
<dbReference type="AlphaFoldDB" id="A0A316ULT8"/>
<keyword evidence="2" id="KW-1185">Reference proteome</keyword>
<accession>A0A316ULT8</accession>
<organism evidence="1 2">
    <name type="scientific">Jaminaea rosea</name>
    <dbReference type="NCBI Taxonomy" id="1569628"/>
    <lineage>
        <taxon>Eukaryota</taxon>
        <taxon>Fungi</taxon>
        <taxon>Dikarya</taxon>
        <taxon>Basidiomycota</taxon>
        <taxon>Ustilaginomycotina</taxon>
        <taxon>Exobasidiomycetes</taxon>
        <taxon>Microstromatales</taxon>
        <taxon>Microstromatales incertae sedis</taxon>
        <taxon>Jaminaea</taxon>
    </lineage>
</organism>
<name>A0A316ULT8_9BASI</name>
<dbReference type="EMBL" id="KZ819672">
    <property type="protein sequence ID" value="PWN26252.1"/>
    <property type="molecule type" value="Genomic_DNA"/>
</dbReference>
<evidence type="ECO:0000313" key="2">
    <source>
        <dbReference type="Proteomes" id="UP000245884"/>
    </source>
</evidence>